<accession>A0A8S5R438</accession>
<keyword evidence="1" id="KW-0812">Transmembrane</keyword>
<protein>
    <submittedName>
        <fullName evidence="2">Zinc-ribbon domain protein</fullName>
    </submittedName>
</protein>
<sequence length="169" mass="20081">MKCENCGAEVTEGRFCNYCGSELPREGTTNIKGNNNTVNTINNYYSAPEARNEYIEPELIEFIPKDDSFLQREAYIYIIIVALLFLVYMIFSILIGRLVLGYSIIVIAPAIYFYKNHKEHKQAFYDSEYEREERIHRINYKREYDAWFDSLSEAEKHTELMRRMVEKNR</sequence>
<name>A0A8S5R438_9CAUD</name>
<organism evidence="2">
    <name type="scientific">Myoviridae sp. ctxlX31</name>
    <dbReference type="NCBI Taxonomy" id="2827293"/>
    <lineage>
        <taxon>Viruses</taxon>
        <taxon>Duplodnaviria</taxon>
        <taxon>Heunggongvirae</taxon>
        <taxon>Uroviricota</taxon>
        <taxon>Caudoviricetes</taxon>
    </lineage>
</organism>
<evidence type="ECO:0000313" key="2">
    <source>
        <dbReference type="EMBL" id="DAE26136.1"/>
    </source>
</evidence>
<feature type="transmembrane region" description="Helical" evidence="1">
    <location>
        <begin position="97"/>
        <end position="114"/>
    </location>
</feature>
<feature type="transmembrane region" description="Helical" evidence="1">
    <location>
        <begin position="74"/>
        <end position="91"/>
    </location>
</feature>
<evidence type="ECO:0000256" key="1">
    <source>
        <dbReference type="SAM" id="Phobius"/>
    </source>
</evidence>
<dbReference type="EMBL" id="BK015810">
    <property type="protein sequence ID" value="DAE26136.1"/>
    <property type="molecule type" value="Genomic_DNA"/>
</dbReference>
<proteinExistence type="predicted"/>
<keyword evidence="1" id="KW-0472">Membrane</keyword>
<keyword evidence="1" id="KW-1133">Transmembrane helix</keyword>
<reference evidence="2" key="1">
    <citation type="journal article" date="2021" name="Proc. Natl. Acad. Sci. U.S.A.">
        <title>A Catalog of Tens of Thousands of Viruses from Human Metagenomes Reveals Hidden Associations with Chronic Diseases.</title>
        <authorList>
            <person name="Tisza M.J."/>
            <person name="Buck C.B."/>
        </authorList>
    </citation>
    <scope>NUCLEOTIDE SEQUENCE</scope>
    <source>
        <strain evidence="2">CtxlX31</strain>
    </source>
</reference>